<protein>
    <submittedName>
        <fullName evidence="2">Uncharacterized protein</fullName>
    </submittedName>
</protein>
<dbReference type="AlphaFoldDB" id="A0AAE0Y025"/>
<name>A0AAE0Y025_9GAST</name>
<evidence type="ECO:0000313" key="2">
    <source>
        <dbReference type="EMBL" id="KAK3728124.1"/>
    </source>
</evidence>
<reference evidence="2" key="1">
    <citation type="journal article" date="2023" name="G3 (Bethesda)">
        <title>A reference genome for the long-term kleptoplast-retaining sea slug Elysia crispata morphotype clarki.</title>
        <authorList>
            <person name="Eastman K.E."/>
            <person name="Pendleton A.L."/>
            <person name="Shaikh M.A."/>
            <person name="Suttiyut T."/>
            <person name="Ogas R."/>
            <person name="Tomko P."/>
            <person name="Gavelis G."/>
            <person name="Widhalm J.R."/>
            <person name="Wisecaver J.H."/>
        </authorList>
    </citation>
    <scope>NUCLEOTIDE SEQUENCE</scope>
    <source>
        <strain evidence="2">ECLA1</strain>
    </source>
</reference>
<accession>A0AAE0Y025</accession>
<sequence length="95" mass="11118">MSATVKLLGDKSAAVRSPGDMSATIRSFGYMCVTVRCIEDMSSAALVRKSNNKTRYLFKIWFWFSLYKRFIFWSIYVNAFLMLCFESWKNSQKLK</sequence>
<dbReference type="EMBL" id="JAWDGP010007204">
    <property type="protein sequence ID" value="KAK3728124.1"/>
    <property type="molecule type" value="Genomic_DNA"/>
</dbReference>
<proteinExistence type="predicted"/>
<gene>
    <name evidence="2" type="ORF">RRG08_060760</name>
</gene>
<keyword evidence="3" id="KW-1185">Reference proteome</keyword>
<feature type="transmembrane region" description="Helical" evidence="1">
    <location>
        <begin position="60"/>
        <end position="85"/>
    </location>
</feature>
<comment type="caution">
    <text evidence="2">The sequence shown here is derived from an EMBL/GenBank/DDBJ whole genome shotgun (WGS) entry which is preliminary data.</text>
</comment>
<keyword evidence="1" id="KW-0812">Transmembrane</keyword>
<evidence type="ECO:0000313" key="3">
    <source>
        <dbReference type="Proteomes" id="UP001283361"/>
    </source>
</evidence>
<evidence type="ECO:0000256" key="1">
    <source>
        <dbReference type="SAM" id="Phobius"/>
    </source>
</evidence>
<keyword evidence="1" id="KW-1133">Transmembrane helix</keyword>
<dbReference type="Proteomes" id="UP001283361">
    <property type="component" value="Unassembled WGS sequence"/>
</dbReference>
<organism evidence="2 3">
    <name type="scientific">Elysia crispata</name>
    <name type="common">lettuce slug</name>
    <dbReference type="NCBI Taxonomy" id="231223"/>
    <lineage>
        <taxon>Eukaryota</taxon>
        <taxon>Metazoa</taxon>
        <taxon>Spiralia</taxon>
        <taxon>Lophotrochozoa</taxon>
        <taxon>Mollusca</taxon>
        <taxon>Gastropoda</taxon>
        <taxon>Heterobranchia</taxon>
        <taxon>Euthyneura</taxon>
        <taxon>Panpulmonata</taxon>
        <taxon>Sacoglossa</taxon>
        <taxon>Placobranchoidea</taxon>
        <taxon>Plakobranchidae</taxon>
        <taxon>Elysia</taxon>
    </lineage>
</organism>
<keyword evidence="1" id="KW-0472">Membrane</keyword>